<reference evidence="5 6" key="1">
    <citation type="submission" date="2016-10" db="EMBL/GenBank/DDBJ databases">
        <title>The genome of Paramicrosporidium saccamoebae is the missing link in understanding Cryptomycota and Microsporidia evolution.</title>
        <authorList>
            <person name="Quandt C.A."/>
            <person name="Beaudet D."/>
            <person name="Corsaro D."/>
            <person name="Michel R."/>
            <person name="Corradi N."/>
            <person name="James T."/>
        </authorList>
    </citation>
    <scope>NUCLEOTIDE SEQUENCE [LARGE SCALE GENOMIC DNA]</scope>
    <source>
        <strain evidence="5 6">KSL3</strain>
    </source>
</reference>
<evidence type="ECO:0000256" key="1">
    <source>
        <dbReference type="ARBA" id="ARBA00009342"/>
    </source>
</evidence>
<dbReference type="EMBL" id="MTSL01000093">
    <property type="protein sequence ID" value="PJF18969.1"/>
    <property type="molecule type" value="Genomic_DNA"/>
</dbReference>
<keyword evidence="6" id="KW-1185">Reference proteome</keyword>
<evidence type="ECO:0000256" key="3">
    <source>
        <dbReference type="ARBA" id="ARBA00023315"/>
    </source>
</evidence>
<evidence type="ECO:0000313" key="6">
    <source>
        <dbReference type="Proteomes" id="UP000240830"/>
    </source>
</evidence>
<dbReference type="Proteomes" id="UP000240830">
    <property type="component" value="Unassembled WGS sequence"/>
</dbReference>
<dbReference type="GO" id="GO:0008080">
    <property type="term" value="F:N-acetyltransferase activity"/>
    <property type="evidence" value="ECO:0007669"/>
    <property type="project" value="InterPro"/>
</dbReference>
<protein>
    <recommendedName>
        <fullName evidence="4">N-acetyltransferase domain-containing protein</fullName>
    </recommendedName>
</protein>
<name>A0A2H9TMM7_9FUNG</name>
<dbReference type="AlphaFoldDB" id="A0A2H9TMM7"/>
<evidence type="ECO:0000313" key="5">
    <source>
        <dbReference type="EMBL" id="PJF18969.1"/>
    </source>
</evidence>
<dbReference type="InterPro" id="IPR039135">
    <property type="entry name" value="NAT9-like"/>
</dbReference>
<proteinExistence type="inferred from homology"/>
<feature type="domain" description="N-acetyltransferase" evidence="4">
    <location>
        <begin position="5"/>
        <end position="145"/>
    </location>
</feature>
<dbReference type="PANTHER" id="PTHR13256">
    <property type="entry name" value="N-ACETYLTRANSFERASE 9"/>
    <property type="match status" value="1"/>
</dbReference>
<dbReference type="SUPFAM" id="SSF55729">
    <property type="entry name" value="Acyl-CoA N-acyltransferases (Nat)"/>
    <property type="match status" value="1"/>
</dbReference>
<dbReference type="Pfam" id="PF13302">
    <property type="entry name" value="Acetyltransf_3"/>
    <property type="match status" value="1"/>
</dbReference>
<accession>A0A2H9TMM7</accession>
<dbReference type="PANTHER" id="PTHR13256:SF16">
    <property type="entry name" value="ALPHA_BETA-TUBULIN-N-ACETYLTRANSFERASE 9"/>
    <property type="match status" value="1"/>
</dbReference>
<dbReference type="PROSITE" id="PS51186">
    <property type="entry name" value="GNAT"/>
    <property type="match status" value="1"/>
</dbReference>
<comment type="similarity">
    <text evidence="1">Belongs to the acetyltransferase family. GNAT subfamily.</text>
</comment>
<sequence length="162" mass="18569">TGQTVDLIPYAKEHVPLMNKWLQDPEMQQLVATEAITLEADYVFQAEVEQNGDIIGDIDLYFFPEGEAEINIMIASPEWRRHGYASEALTLAMQYAIQRTKTRKFIAKIGQKNEASLRFFERHGFQLTQVDPNVFDEYVYELNAGMVPLADLDIQSPFHITV</sequence>
<dbReference type="CDD" id="cd04301">
    <property type="entry name" value="NAT_SF"/>
    <property type="match status" value="1"/>
</dbReference>
<evidence type="ECO:0000259" key="4">
    <source>
        <dbReference type="PROSITE" id="PS51186"/>
    </source>
</evidence>
<dbReference type="InterPro" id="IPR016181">
    <property type="entry name" value="Acyl_CoA_acyltransferase"/>
</dbReference>
<organism evidence="5 6">
    <name type="scientific">Paramicrosporidium saccamoebae</name>
    <dbReference type="NCBI Taxonomy" id="1246581"/>
    <lineage>
        <taxon>Eukaryota</taxon>
        <taxon>Fungi</taxon>
        <taxon>Fungi incertae sedis</taxon>
        <taxon>Cryptomycota</taxon>
        <taxon>Cryptomycota incertae sedis</taxon>
        <taxon>Paramicrosporidium</taxon>
    </lineage>
</organism>
<gene>
    <name evidence="5" type="ORF">PSACC_01216</name>
</gene>
<keyword evidence="3" id="KW-0012">Acyltransferase</keyword>
<comment type="caution">
    <text evidence="5">The sequence shown here is derived from an EMBL/GenBank/DDBJ whole genome shotgun (WGS) entry which is preliminary data.</text>
</comment>
<evidence type="ECO:0000256" key="2">
    <source>
        <dbReference type="ARBA" id="ARBA00022679"/>
    </source>
</evidence>
<dbReference type="Gene3D" id="3.40.630.30">
    <property type="match status" value="1"/>
</dbReference>
<dbReference type="InterPro" id="IPR000182">
    <property type="entry name" value="GNAT_dom"/>
</dbReference>
<dbReference type="OrthoDB" id="5043642at2759"/>
<feature type="non-terminal residue" evidence="5">
    <location>
        <position position="1"/>
    </location>
</feature>
<keyword evidence="2" id="KW-0808">Transferase</keyword>